<dbReference type="AlphaFoldDB" id="A0AAN9MAQ7"/>
<dbReference type="GO" id="GO:0006952">
    <property type="term" value="P:defense response"/>
    <property type="evidence" value="ECO:0007669"/>
    <property type="project" value="InterPro"/>
</dbReference>
<dbReference type="SMART" id="SM00255">
    <property type="entry name" value="TIR"/>
    <property type="match status" value="1"/>
</dbReference>
<dbReference type="InterPro" id="IPR032675">
    <property type="entry name" value="LRR_dom_sf"/>
</dbReference>
<sequence>MERQSYVKYIKGEIYVIIICSFTKMEKVHQANPILKTFNGRKLGRTSKHCIFYMDTNKSSHVIFDEQVKVSINSSLLTIDFLSSNPMWSSRGIYDVFLSFRGEDTRKNFVSLLHAALCNVGVNTFLDDDKLDKGQMLQSELWNAIENSHIAIVVFSKTYAQSSWCVLELVKIMEERRIVLPVFYDVDPSDVRHQKGAFAEDLEGNGLRYNFVWGSQKAFTEAANLVGWDLRNYKNESKGTENVKGLALKLPRASIVCYKTNTFQKMTRLRLLQLDQLQLIGDYGYLSKHLRWVNWQGFPLEYIPNNFYMGNLVAFVFKNSNLSLVWRKPQLLECLKILNLSHSRHLKSTPDFSKLPNLEELVLKDCPSLSKVDQSIGDLSNIFVINLKDCTSLSNLPTRIYTLKSVKILILSGCEKIDKLEEDIVQMESLTTLLADNTSIKQVPFSIVRAKNIGYMSLCGYEGLARNVFPSLIWSWMSPTMNSVHYIHQFQSMLSSAVSVNVQNNNWSDVSPMLRGLSKLRSLWVQCRSNFQLTQDLQRILAEVYDASFTELETRSYMSDSLKSLMIGIGSYHRVLDFLSNSLSQGLAANGSDSFFLPGDNYPYWLTRNGEGHSVLFKVPHLGDNCIKGMIFCVVYSSISEIMAAECLAGVFIINRTNCTIQLYKKDTVKSFNDEDWQGLVSNLRPNNEMEILVAFGHGLTVKKTAVYLVYQESIDMKMGPLLKLEQTDLRTKVRLILTQKSESQSSLPQTKKKKIVEKSVEEKQREYEELKKKQKKKEQRRNKIKGSGLKKTLRSKKVLNLVDLVTKKMKAFPKCLKGWQPIARPKNLGLEDGSQSLCFLWQLVLKKVPLLSCW</sequence>
<evidence type="ECO:0000259" key="2">
    <source>
        <dbReference type="PROSITE" id="PS50104"/>
    </source>
</evidence>
<evidence type="ECO:0000313" key="4">
    <source>
        <dbReference type="Proteomes" id="UP001367508"/>
    </source>
</evidence>
<gene>
    <name evidence="3" type="ORF">VNO77_09350</name>
</gene>
<accession>A0AAN9MAQ7</accession>
<dbReference type="Proteomes" id="UP001367508">
    <property type="component" value="Unassembled WGS sequence"/>
</dbReference>
<dbReference type="Pfam" id="PF01582">
    <property type="entry name" value="TIR"/>
    <property type="match status" value="1"/>
</dbReference>
<dbReference type="EMBL" id="JAYMYQ010000002">
    <property type="protein sequence ID" value="KAK7350576.1"/>
    <property type="molecule type" value="Genomic_DNA"/>
</dbReference>
<feature type="coiled-coil region" evidence="1">
    <location>
        <begin position="754"/>
        <end position="788"/>
    </location>
</feature>
<protein>
    <recommendedName>
        <fullName evidence="2">TIR domain-containing protein</fullName>
    </recommendedName>
</protein>
<keyword evidence="4" id="KW-1185">Reference proteome</keyword>
<reference evidence="3 4" key="1">
    <citation type="submission" date="2024-01" db="EMBL/GenBank/DDBJ databases">
        <title>The genomes of 5 underutilized Papilionoideae crops provide insights into root nodulation and disease resistanc.</title>
        <authorList>
            <person name="Jiang F."/>
        </authorList>
    </citation>
    <scope>NUCLEOTIDE SEQUENCE [LARGE SCALE GENOMIC DNA]</scope>
    <source>
        <strain evidence="3">LVBAO_FW01</strain>
        <tissue evidence="3">Leaves</tissue>
    </source>
</reference>
<comment type="caution">
    <text evidence="3">The sequence shown here is derived from an EMBL/GenBank/DDBJ whole genome shotgun (WGS) entry which is preliminary data.</text>
</comment>
<dbReference type="PANTHER" id="PTHR11017:SF385">
    <property type="entry name" value="DISEASE RESISTANCE PROTEIN (TIR-NBS-LRR CLASS)-RELATED"/>
    <property type="match status" value="1"/>
</dbReference>
<dbReference type="PROSITE" id="PS50104">
    <property type="entry name" value="TIR"/>
    <property type="match status" value="1"/>
</dbReference>
<evidence type="ECO:0000256" key="1">
    <source>
        <dbReference type="SAM" id="Coils"/>
    </source>
</evidence>
<dbReference type="InterPro" id="IPR035897">
    <property type="entry name" value="Toll_tir_struct_dom_sf"/>
</dbReference>
<dbReference type="Gene3D" id="3.40.50.10140">
    <property type="entry name" value="Toll/interleukin-1 receptor homology (TIR) domain"/>
    <property type="match status" value="1"/>
</dbReference>
<dbReference type="SUPFAM" id="SSF52200">
    <property type="entry name" value="Toll/Interleukin receptor TIR domain"/>
    <property type="match status" value="1"/>
</dbReference>
<proteinExistence type="predicted"/>
<dbReference type="Gene3D" id="3.80.10.10">
    <property type="entry name" value="Ribonuclease Inhibitor"/>
    <property type="match status" value="1"/>
</dbReference>
<organism evidence="3 4">
    <name type="scientific">Canavalia gladiata</name>
    <name type="common">Sword bean</name>
    <name type="synonym">Dolichos gladiatus</name>
    <dbReference type="NCBI Taxonomy" id="3824"/>
    <lineage>
        <taxon>Eukaryota</taxon>
        <taxon>Viridiplantae</taxon>
        <taxon>Streptophyta</taxon>
        <taxon>Embryophyta</taxon>
        <taxon>Tracheophyta</taxon>
        <taxon>Spermatophyta</taxon>
        <taxon>Magnoliopsida</taxon>
        <taxon>eudicotyledons</taxon>
        <taxon>Gunneridae</taxon>
        <taxon>Pentapetalae</taxon>
        <taxon>rosids</taxon>
        <taxon>fabids</taxon>
        <taxon>Fabales</taxon>
        <taxon>Fabaceae</taxon>
        <taxon>Papilionoideae</taxon>
        <taxon>50 kb inversion clade</taxon>
        <taxon>NPAAA clade</taxon>
        <taxon>indigoferoid/millettioid clade</taxon>
        <taxon>Phaseoleae</taxon>
        <taxon>Canavalia</taxon>
    </lineage>
</organism>
<dbReference type="SUPFAM" id="SSF52058">
    <property type="entry name" value="L domain-like"/>
    <property type="match status" value="1"/>
</dbReference>
<dbReference type="PANTHER" id="PTHR11017">
    <property type="entry name" value="LEUCINE-RICH REPEAT-CONTAINING PROTEIN"/>
    <property type="match status" value="1"/>
</dbReference>
<dbReference type="GO" id="GO:0007165">
    <property type="term" value="P:signal transduction"/>
    <property type="evidence" value="ECO:0007669"/>
    <property type="project" value="InterPro"/>
</dbReference>
<evidence type="ECO:0000313" key="3">
    <source>
        <dbReference type="EMBL" id="KAK7350576.1"/>
    </source>
</evidence>
<feature type="domain" description="TIR" evidence="2">
    <location>
        <begin position="92"/>
        <end position="250"/>
    </location>
</feature>
<keyword evidence="1" id="KW-0175">Coiled coil</keyword>
<dbReference type="InterPro" id="IPR000157">
    <property type="entry name" value="TIR_dom"/>
</dbReference>
<dbReference type="InterPro" id="IPR044974">
    <property type="entry name" value="Disease_R_plants"/>
</dbReference>
<name>A0AAN9MAQ7_CANGL</name>